<comment type="caution">
    <text evidence="1">The sequence shown here is derived from an EMBL/GenBank/DDBJ whole genome shotgun (WGS) entry which is preliminary data.</text>
</comment>
<evidence type="ECO:0000313" key="1">
    <source>
        <dbReference type="EMBL" id="CAI8032742.1"/>
    </source>
</evidence>
<dbReference type="Proteomes" id="UP001174909">
    <property type="component" value="Unassembled WGS sequence"/>
</dbReference>
<accession>A0AA35X016</accession>
<gene>
    <name evidence="1" type="ORF">GBAR_LOCUS18485</name>
</gene>
<reference evidence="1" key="1">
    <citation type="submission" date="2023-03" db="EMBL/GenBank/DDBJ databases">
        <authorList>
            <person name="Steffen K."/>
            <person name="Cardenas P."/>
        </authorList>
    </citation>
    <scope>NUCLEOTIDE SEQUENCE</scope>
</reference>
<organism evidence="1 2">
    <name type="scientific">Geodia barretti</name>
    <name type="common">Barrett's horny sponge</name>
    <dbReference type="NCBI Taxonomy" id="519541"/>
    <lineage>
        <taxon>Eukaryota</taxon>
        <taxon>Metazoa</taxon>
        <taxon>Porifera</taxon>
        <taxon>Demospongiae</taxon>
        <taxon>Heteroscleromorpha</taxon>
        <taxon>Tetractinellida</taxon>
        <taxon>Astrophorina</taxon>
        <taxon>Geodiidae</taxon>
        <taxon>Geodia</taxon>
    </lineage>
</organism>
<protein>
    <submittedName>
        <fullName evidence="1">Uncharacterized protein</fullName>
    </submittedName>
</protein>
<sequence length="187" mass="21258">MCLYLRLPLYPTTLLLATDIELIVDVPFIFHTLPTLIKFSYDPHVTGGFGPFSLGRLHRASAGDMKFRVGVRDNKISIRLPGTQLIGYVCDVVPQHPREPTYRVRRSTHSNVQDTLVKESEFDQWLFSKNKDRRLRNGLFRKDPLNDPALTDSLKQVKDGAERTPLLITPTVPSNTATDTVYYNSTL</sequence>
<name>A0AA35X016_GEOBA</name>
<evidence type="ECO:0000313" key="2">
    <source>
        <dbReference type="Proteomes" id="UP001174909"/>
    </source>
</evidence>
<proteinExistence type="predicted"/>
<keyword evidence="2" id="KW-1185">Reference proteome</keyword>
<dbReference type="AlphaFoldDB" id="A0AA35X016"/>
<dbReference type="EMBL" id="CASHTH010002623">
    <property type="protein sequence ID" value="CAI8032742.1"/>
    <property type="molecule type" value="Genomic_DNA"/>
</dbReference>